<dbReference type="InterPro" id="IPR006684">
    <property type="entry name" value="YbgC/YbaW"/>
</dbReference>
<dbReference type="Pfam" id="PF03061">
    <property type="entry name" value="4HBT"/>
    <property type="match status" value="1"/>
</dbReference>
<keyword evidence="2" id="KW-0378">Hydrolase</keyword>
<dbReference type="EMBL" id="BANC01000011">
    <property type="protein sequence ID" value="GAN78952.1"/>
    <property type="molecule type" value="Genomic_DNA"/>
</dbReference>
<dbReference type="Proteomes" id="UP000032668">
    <property type="component" value="Unassembled WGS sequence"/>
</dbReference>
<comment type="similarity">
    <text evidence="1">Belongs to the 4-hydroxybenzoyl-CoA thioesterase family.</text>
</comment>
<evidence type="ECO:0000259" key="3">
    <source>
        <dbReference type="Pfam" id="PF03061"/>
    </source>
</evidence>
<accession>A0A0D6PBA8</accession>
<dbReference type="STRING" id="1120923.SAMN02746095_01823"/>
<dbReference type="SUPFAM" id="SSF54637">
    <property type="entry name" value="Thioesterase/thiol ester dehydrase-isomerase"/>
    <property type="match status" value="1"/>
</dbReference>
<dbReference type="Gene3D" id="3.10.129.10">
    <property type="entry name" value="Hotdog Thioesterase"/>
    <property type="match status" value="1"/>
</dbReference>
<dbReference type="RefSeq" id="WP_048877434.1">
    <property type="nucleotide sequence ID" value="NZ_BANC01000011.1"/>
</dbReference>
<gene>
    <name evidence="4" type="ORF">Aam_011_073</name>
</gene>
<evidence type="ECO:0000313" key="5">
    <source>
        <dbReference type="Proteomes" id="UP000032668"/>
    </source>
</evidence>
<evidence type="ECO:0000256" key="2">
    <source>
        <dbReference type="ARBA" id="ARBA00022801"/>
    </source>
</evidence>
<dbReference type="PIRSF" id="PIRSF003230">
    <property type="entry name" value="YbgC"/>
    <property type="match status" value="1"/>
</dbReference>
<dbReference type="NCBIfam" id="TIGR00051">
    <property type="entry name" value="YbgC/FadM family acyl-CoA thioesterase"/>
    <property type="match status" value="1"/>
</dbReference>
<dbReference type="AlphaFoldDB" id="A0A0D6PBA8"/>
<name>A0A0D6PBA8_9PROT</name>
<dbReference type="OrthoDB" id="9808429at2"/>
<dbReference type="GO" id="GO:0047617">
    <property type="term" value="F:fatty acyl-CoA hydrolase activity"/>
    <property type="evidence" value="ECO:0007669"/>
    <property type="project" value="TreeGrafter"/>
</dbReference>
<dbReference type="InterPro" id="IPR008272">
    <property type="entry name" value="HB-CoA_thioesterase_AS"/>
</dbReference>
<dbReference type="InterPro" id="IPR006683">
    <property type="entry name" value="Thioestr_dom"/>
</dbReference>
<proteinExistence type="inferred from homology"/>
<dbReference type="CDD" id="cd00586">
    <property type="entry name" value="4HBT"/>
    <property type="match status" value="1"/>
</dbReference>
<feature type="domain" description="Thioesterase" evidence="3">
    <location>
        <begin position="17"/>
        <end position="101"/>
    </location>
</feature>
<keyword evidence="5" id="KW-1185">Reference proteome</keyword>
<dbReference type="PROSITE" id="PS01328">
    <property type="entry name" value="4HBCOA_THIOESTERASE"/>
    <property type="match status" value="1"/>
</dbReference>
<reference evidence="4 5" key="1">
    <citation type="submission" date="2012-11" db="EMBL/GenBank/DDBJ databases">
        <title>Whole genome sequence of Acidocella aminolytica 101 = DSM 11237.</title>
        <authorList>
            <person name="Azuma Y."/>
            <person name="Higashiura N."/>
            <person name="Hirakawa H."/>
            <person name="Matsushita K."/>
        </authorList>
    </citation>
    <scope>NUCLEOTIDE SEQUENCE [LARGE SCALE GENOMIC DNA]</scope>
    <source>
        <strain evidence="5">101 / DSM 11237</strain>
    </source>
</reference>
<evidence type="ECO:0000256" key="1">
    <source>
        <dbReference type="ARBA" id="ARBA00005953"/>
    </source>
</evidence>
<dbReference type="InterPro" id="IPR050563">
    <property type="entry name" value="4-hydroxybenzoyl-CoA_TE"/>
</dbReference>
<evidence type="ECO:0000313" key="4">
    <source>
        <dbReference type="EMBL" id="GAN78952.1"/>
    </source>
</evidence>
<protein>
    <submittedName>
        <fullName evidence="4">4-hydroxybenzoyl-CoA thioesterase</fullName>
    </submittedName>
</protein>
<organism evidence="4 5">
    <name type="scientific">Acidocella aminolytica 101 = DSM 11237</name>
    <dbReference type="NCBI Taxonomy" id="1120923"/>
    <lineage>
        <taxon>Bacteria</taxon>
        <taxon>Pseudomonadati</taxon>
        <taxon>Pseudomonadota</taxon>
        <taxon>Alphaproteobacteria</taxon>
        <taxon>Acetobacterales</taxon>
        <taxon>Acidocellaceae</taxon>
        <taxon>Acidocella</taxon>
    </lineage>
</organism>
<sequence>MIYRYTTRIYYQDTDAGGIVYHANYLSIAERGRTEALREMGAPHAEMVARYGVMFVVHRVNLLYQRPARIDELVTVETEFAELRGASVTLRQKFLRDSDSLAMLELGLGCARVSDGRATRIPREWVARLKF</sequence>
<dbReference type="PANTHER" id="PTHR31793:SF37">
    <property type="entry name" value="ACYL-COA THIOESTER HYDROLASE YBGC"/>
    <property type="match status" value="1"/>
</dbReference>
<dbReference type="PANTHER" id="PTHR31793">
    <property type="entry name" value="4-HYDROXYBENZOYL-COA THIOESTERASE FAMILY MEMBER"/>
    <property type="match status" value="1"/>
</dbReference>
<dbReference type="InterPro" id="IPR029069">
    <property type="entry name" value="HotDog_dom_sf"/>
</dbReference>
<comment type="caution">
    <text evidence="4">The sequence shown here is derived from an EMBL/GenBank/DDBJ whole genome shotgun (WGS) entry which is preliminary data.</text>
</comment>